<dbReference type="Proteomes" id="UP001146120">
    <property type="component" value="Unassembled WGS sequence"/>
</dbReference>
<proteinExistence type="predicted"/>
<evidence type="ECO:0000313" key="3">
    <source>
        <dbReference type="Proteomes" id="UP001146120"/>
    </source>
</evidence>
<dbReference type="PANTHER" id="PTHR37558:SF1">
    <property type="entry name" value="HTH CENPB-TYPE DOMAIN-CONTAINING PROTEIN"/>
    <property type="match status" value="1"/>
</dbReference>
<accession>A0AAV2YLW9</accession>
<organism evidence="2 3">
    <name type="scientific">Lagenidium giganteum</name>
    <dbReference type="NCBI Taxonomy" id="4803"/>
    <lineage>
        <taxon>Eukaryota</taxon>
        <taxon>Sar</taxon>
        <taxon>Stramenopiles</taxon>
        <taxon>Oomycota</taxon>
        <taxon>Peronosporomycetes</taxon>
        <taxon>Pythiales</taxon>
        <taxon>Pythiaceae</taxon>
    </lineage>
</organism>
<sequence>MAAWESIAATLRLLPPFGVNKDGKACYSRFTLLVRNRRDDNTNALRRSGSAEQYEEKETLLDDIILQMEAHHADVALASSQRQERNARLEASGRVLRDLALGELSPPRSSPQDAPSSSTSSVDDGADQGHR</sequence>
<name>A0AAV2YLW9_9STRA</name>
<feature type="compositionally biased region" description="Low complexity" evidence="1">
    <location>
        <begin position="105"/>
        <end position="121"/>
    </location>
</feature>
<reference evidence="2" key="2">
    <citation type="journal article" date="2023" name="Microbiol Resour">
        <title>Decontamination and Annotation of the Draft Genome Sequence of the Oomycete Lagenidium giganteum ARSEF 373.</title>
        <authorList>
            <person name="Morgan W.R."/>
            <person name="Tartar A."/>
        </authorList>
    </citation>
    <scope>NUCLEOTIDE SEQUENCE</scope>
    <source>
        <strain evidence="2">ARSEF 373</strain>
    </source>
</reference>
<reference evidence="2" key="1">
    <citation type="submission" date="2022-11" db="EMBL/GenBank/DDBJ databases">
        <authorList>
            <person name="Morgan W.R."/>
            <person name="Tartar A."/>
        </authorList>
    </citation>
    <scope>NUCLEOTIDE SEQUENCE</scope>
    <source>
        <strain evidence="2">ARSEF 373</strain>
    </source>
</reference>
<keyword evidence="3" id="KW-1185">Reference proteome</keyword>
<dbReference type="PANTHER" id="PTHR37558">
    <property type="entry name" value="HTH CENPB-TYPE DOMAIN-CONTAINING PROTEIN"/>
    <property type="match status" value="1"/>
</dbReference>
<comment type="caution">
    <text evidence="2">The sequence shown here is derived from an EMBL/GenBank/DDBJ whole genome shotgun (WGS) entry which is preliminary data.</text>
</comment>
<protein>
    <submittedName>
        <fullName evidence="2">Uncharacterized protein</fullName>
    </submittedName>
</protein>
<gene>
    <name evidence="2" type="ORF">N0F65_012845</name>
</gene>
<dbReference type="AlphaFoldDB" id="A0AAV2YLW9"/>
<dbReference type="EMBL" id="DAKRPA010000231">
    <property type="protein sequence ID" value="DAZ94818.1"/>
    <property type="molecule type" value="Genomic_DNA"/>
</dbReference>
<evidence type="ECO:0000313" key="2">
    <source>
        <dbReference type="EMBL" id="DAZ94818.1"/>
    </source>
</evidence>
<evidence type="ECO:0000256" key="1">
    <source>
        <dbReference type="SAM" id="MobiDB-lite"/>
    </source>
</evidence>
<feature type="region of interest" description="Disordered" evidence="1">
    <location>
        <begin position="98"/>
        <end position="131"/>
    </location>
</feature>